<reference evidence="2" key="1">
    <citation type="submission" date="2016-10" db="EMBL/GenBank/DDBJ databases">
        <authorList>
            <person name="Varghese N."/>
            <person name="Submissions S."/>
        </authorList>
    </citation>
    <scope>NUCLEOTIDE SEQUENCE [LARGE SCALE GENOMIC DNA]</scope>
    <source>
        <strain evidence="2">DSM 28463</strain>
    </source>
</reference>
<accession>A0A1I5GUT6</accession>
<evidence type="ECO:0000313" key="2">
    <source>
        <dbReference type="Proteomes" id="UP000198599"/>
    </source>
</evidence>
<organism evidence="1 2">
    <name type="scientific">Roseovarius lutimaris</name>
    <dbReference type="NCBI Taxonomy" id="1005928"/>
    <lineage>
        <taxon>Bacteria</taxon>
        <taxon>Pseudomonadati</taxon>
        <taxon>Pseudomonadota</taxon>
        <taxon>Alphaproteobacteria</taxon>
        <taxon>Rhodobacterales</taxon>
        <taxon>Roseobacteraceae</taxon>
        <taxon>Roseovarius</taxon>
    </lineage>
</organism>
<gene>
    <name evidence="1" type="ORF">SAMN04487859_1402</name>
</gene>
<dbReference type="Proteomes" id="UP000198599">
    <property type="component" value="Unassembled WGS sequence"/>
</dbReference>
<name>A0A1I5GUT6_9RHOB</name>
<evidence type="ECO:0000313" key="1">
    <source>
        <dbReference type="EMBL" id="SFO39699.1"/>
    </source>
</evidence>
<protein>
    <submittedName>
        <fullName evidence="1">Uncharacterized protein</fullName>
    </submittedName>
</protein>
<keyword evidence="2" id="KW-1185">Reference proteome</keyword>
<proteinExistence type="predicted"/>
<dbReference type="STRING" id="1005928.SAMN04487859_1402"/>
<sequence>MDQFDGRGRFGLRSRLSLTTVLVDSILFIFDTRKSVLEKPTLINELSHQEAREYFCRTTSYFDMELPPYFNFQPLLEHSLAEAENIELKELFSWKPQETEGLNYVLMYNKDGDIGWRPFELKHPLIYAKCVDILTRAENWRFVQERLKSFSNGVVECCSLPVVDLDLLPVVSANLG</sequence>
<dbReference type="AlphaFoldDB" id="A0A1I5GUT6"/>
<dbReference type="EMBL" id="FOVP01000040">
    <property type="protein sequence ID" value="SFO39699.1"/>
    <property type="molecule type" value="Genomic_DNA"/>
</dbReference>